<sequence length="596" mass="63064">MSGNPFRRSQGSRLPDEITQSDELNTQPPAKTRTKKKKRVVIQTPPHSPEEPSIPRRLSDETGSPPPPVTRAADEDTDSTTTADSDLEQALVNTRRNSGSVPPPPTSFGILAGTRAPYNPFARTLETTEARFAVQSRQEGPLGKETLDGAAAQAWPGAGKPALDVDAFKNILMGGGAVPPPPVAAQQQPKPQDSSSSTDTSSVSRQSIFDPMHEAHPESPRTSFDDHHSASDDDGDDEHSSLMGPVSSRPVEEGPPRPPKHTHGRVYPQTVSFADFDESIPATYPPAAPRTPPVNTQLLQGIMRPSTPRSPSDLNKPLPPPPAEPMPPLDAVSVPQQSIPASQQPPVVAPVAEEQPPAKKAPPPPPTSRRQGTTGAGQGRPRSESNLSQSSARQPEADKPLKATDNIIKPAPPPPPSRRTLPVSNSPVPAIETPPSVPSPTQAPAEPNIMPPPPPRRQARSGASVSRTPSNASRTSLPRSDSFSTMTAASGQAPPAPPPRRGGATKRNSMDGPPNTLSTRRASGIDHRRASGQSFESDRTPSISSLQQVDEPGEIEQPHTSSAPIMTANGSRDILADMFSLQAEIEALRAQTSKAG</sequence>
<feature type="compositionally biased region" description="Polar residues" evidence="1">
    <location>
        <begin position="531"/>
        <end position="548"/>
    </location>
</feature>
<feature type="compositionally biased region" description="Polar residues" evidence="1">
    <location>
        <begin position="1"/>
        <end position="12"/>
    </location>
</feature>
<proteinExistence type="predicted"/>
<feature type="compositionally biased region" description="Basic and acidic residues" evidence="1">
    <location>
        <begin position="48"/>
        <end position="60"/>
    </location>
</feature>
<evidence type="ECO:0000256" key="1">
    <source>
        <dbReference type="SAM" id="MobiDB-lite"/>
    </source>
</evidence>
<dbReference type="InterPro" id="IPR051412">
    <property type="entry name" value="Formin_Homology_Diaphanous_sf"/>
</dbReference>
<feature type="region of interest" description="Disordered" evidence="1">
    <location>
        <begin position="172"/>
        <end position="568"/>
    </location>
</feature>
<dbReference type="PANTHER" id="PTHR45691">
    <property type="entry name" value="PROTEIN DIAPHANOUS"/>
    <property type="match status" value="1"/>
</dbReference>
<dbReference type="EMBL" id="JAVFHQ010000005">
    <property type="protein sequence ID" value="KAK4549096.1"/>
    <property type="molecule type" value="Genomic_DNA"/>
</dbReference>
<feature type="compositionally biased region" description="Polar residues" evidence="1">
    <location>
        <begin position="91"/>
        <end position="100"/>
    </location>
</feature>
<dbReference type="GO" id="GO:0005884">
    <property type="term" value="C:actin filament"/>
    <property type="evidence" value="ECO:0007669"/>
    <property type="project" value="TreeGrafter"/>
</dbReference>
<feature type="compositionally biased region" description="Pro residues" evidence="1">
    <location>
        <begin position="317"/>
        <end position="328"/>
    </location>
</feature>
<dbReference type="GO" id="GO:0030041">
    <property type="term" value="P:actin filament polymerization"/>
    <property type="evidence" value="ECO:0007669"/>
    <property type="project" value="TreeGrafter"/>
</dbReference>
<feature type="compositionally biased region" description="Polar residues" evidence="1">
    <location>
        <begin position="384"/>
        <end position="393"/>
    </location>
</feature>
<feature type="region of interest" description="Disordered" evidence="1">
    <location>
        <begin position="1"/>
        <end position="113"/>
    </location>
</feature>
<gene>
    <name evidence="2" type="ORF">LTR36_007552</name>
</gene>
<dbReference type="AlphaFoldDB" id="A0AAV9JVK6"/>
<organism evidence="2 3">
    <name type="scientific">Oleoguttula mirabilis</name>
    <dbReference type="NCBI Taxonomy" id="1507867"/>
    <lineage>
        <taxon>Eukaryota</taxon>
        <taxon>Fungi</taxon>
        <taxon>Dikarya</taxon>
        <taxon>Ascomycota</taxon>
        <taxon>Pezizomycotina</taxon>
        <taxon>Dothideomycetes</taxon>
        <taxon>Dothideomycetidae</taxon>
        <taxon>Mycosphaerellales</taxon>
        <taxon>Teratosphaeriaceae</taxon>
        <taxon>Oleoguttula</taxon>
    </lineage>
</organism>
<feature type="compositionally biased region" description="Low complexity" evidence="1">
    <location>
        <begin position="184"/>
        <end position="207"/>
    </location>
</feature>
<name>A0AAV9JVK6_9PEZI</name>
<dbReference type="PANTHER" id="PTHR45691:SF1">
    <property type="entry name" value="FH2 DOMAIN-CONTAINING PROTEIN 1-RELATED"/>
    <property type="match status" value="1"/>
</dbReference>
<dbReference type="Proteomes" id="UP001324427">
    <property type="component" value="Unassembled WGS sequence"/>
</dbReference>
<feature type="compositionally biased region" description="Basic and acidic residues" evidence="1">
    <location>
        <begin position="211"/>
        <end position="231"/>
    </location>
</feature>
<feature type="compositionally biased region" description="Polar residues" evidence="1">
    <location>
        <begin position="558"/>
        <end position="568"/>
    </location>
</feature>
<feature type="compositionally biased region" description="Pro residues" evidence="1">
    <location>
        <begin position="283"/>
        <end position="292"/>
    </location>
</feature>
<evidence type="ECO:0000313" key="3">
    <source>
        <dbReference type="Proteomes" id="UP001324427"/>
    </source>
</evidence>
<feature type="compositionally biased region" description="Polar residues" evidence="1">
    <location>
        <begin position="461"/>
        <end position="487"/>
    </location>
</feature>
<evidence type="ECO:0000313" key="2">
    <source>
        <dbReference type="EMBL" id="KAK4549096.1"/>
    </source>
</evidence>
<reference evidence="2 3" key="1">
    <citation type="submission" date="2021-11" db="EMBL/GenBank/DDBJ databases">
        <title>Black yeast isolated from Biological Soil Crust.</title>
        <authorList>
            <person name="Kurbessoian T."/>
        </authorList>
    </citation>
    <scope>NUCLEOTIDE SEQUENCE [LARGE SCALE GENOMIC DNA]</scope>
    <source>
        <strain evidence="2 3">CCFEE 5522</strain>
    </source>
</reference>
<accession>A0AAV9JVK6</accession>
<protein>
    <submittedName>
        <fullName evidence="2">Uncharacterized protein</fullName>
    </submittedName>
</protein>
<feature type="compositionally biased region" description="Low complexity" evidence="1">
    <location>
        <begin position="332"/>
        <end position="355"/>
    </location>
</feature>
<comment type="caution">
    <text evidence="2">The sequence shown here is derived from an EMBL/GenBank/DDBJ whole genome shotgun (WGS) entry which is preliminary data.</text>
</comment>
<keyword evidence="3" id="KW-1185">Reference proteome</keyword>